<keyword evidence="2" id="KW-0472">Membrane</keyword>
<feature type="region of interest" description="Disordered" evidence="1">
    <location>
        <begin position="327"/>
        <end position="436"/>
    </location>
</feature>
<feature type="compositionally biased region" description="Low complexity" evidence="1">
    <location>
        <begin position="23"/>
        <end position="42"/>
    </location>
</feature>
<sequence length="529" mass="57240">MTITELPRTPGRRPDPAPPAPADNPTDTAASASPEPTSATGPDASATALDASGTPREGRWDRLMIMLCVVAIIGSVTVGVIGFAMSYDTLRLAAQRDWGFSPELARWLPIGIDASIVAFLALDLVLIKRGVPWPLLRVAAHGMTLATVVLNATAHGSITKDPDQAVAHALMPILFVVGIEASRKLVVQAARLETGTAMDRVPLHRWLLAPWPTARLYRRMRLCGITSYPEMIARDRDLMGYQQWLARKHGGDLSAADPDALLPMEMAKHGISVTEALALPERQEQAAADRATARRRRLLDLQTQQEIDKMRAEADQARAAGDLRVAQAEAHGRAAEAESEANARATAAQRAAQRERDLEETAAMQEAKARQAKAAAEQKEAEARAAAAEREREQQQRDAAEERAKKARFAAAEAQSLKDKEADLKAAAEADRQRAEAEEKAAEARLRAAEIEVAALEAEDLARLSQSERKIRKVARLILSEAGGDSEQLPLARIREVLAISSDGTASTYRTEAAAYLADQAQEQAPYAA</sequence>
<feature type="transmembrane region" description="Helical" evidence="2">
    <location>
        <begin position="107"/>
        <end position="127"/>
    </location>
</feature>
<evidence type="ECO:0000313" key="3">
    <source>
        <dbReference type="EMBL" id="NJQ13516.1"/>
    </source>
</evidence>
<proteinExistence type="predicted"/>
<feature type="compositionally biased region" description="Low complexity" evidence="1">
    <location>
        <begin position="340"/>
        <end position="351"/>
    </location>
</feature>
<reference evidence="3 4" key="1">
    <citation type="submission" date="2020-03" db="EMBL/GenBank/DDBJ databases">
        <title>Draft genome of Streptomyces sp. ventii, isolated from the Axial Seamount in the Pacific Ocean, and resequencing of the two type strains Streptomyces lonarensis strain NCL 716 and Streptomyces bohaiensis strain 11A07.</title>
        <authorList>
            <person name="Loughran R.M."/>
            <person name="Pfannmuller K.M."/>
            <person name="Wasson B.J."/>
            <person name="Deadmond M.C."/>
            <person name="Paddock B.E."/>
            <person name="Koyack M.J."/>
            <person name="Gallegos D.A."/>
            <person name="Mitchell E.A."/>
            <person name="Ushijima B."/>
            <person name="Saw J.H."/>
            <person name="Mcphail K.L."/>
            <person name="Videau P."/>
        </authorList>
    </citation>
    <scope>NUCLEOTIDE SEQUENCE [LARGE SCALE GENOMIC DNA]</scope>
    <source>
        <strain evidence="3 4">11A07</strain>
    </source>
</reference>
<keyword evidence="4" id="KW-1185">Reference proteome</keyword>
<keyword evidence="2" id="KW-0812">Transmembrane</keyword>
<feature type="compositionally biased region" description="Basic and acidic residues" evidence="1">
    <location>
        <begin position="416"/>
        <end position="436"/>
    </location>
</feature>
<dbReference type="InterPro" id="IPR021235">
    <property type="entry name" value="DUF2637"/>
</dbReference>
<feature type="region of interest" description="Disordered" evidence="1">
    <location>
        <begin position="1"/>
        <end position="54"/>
    </location>
</feature>
<gene>
    <name evidence="3" type="ORF">HCN52_00760</name>
</gene>
<comment type="caution">
    <text evidence="3">The sequence shown here is derived from an EMBL/GenBank/DDBJ whole genome shotgun (WGS) entry which is preliminary data.</text>
</comment>
<dbReference type="Proteomes" id="UP000727056">
    <property type="component" value="Unassembled WGS sequence"/>
</dbReference>
<feature type="transmembrane region" description="Helical" evidence="2">
    <location>
        <begin position="63"/>
        <end position="87"/>
    </location>
</feature>
<accession>A0ABX1C2P8</accession>
<dbReference type="Pfam" id="PF10935">
    <property type="entry name" value="DUF2637"/>
    <property type="match status" value="1"/>
</dbReference>
<protein>
    <submittedName>
        <fullName evidence="3">DUF2637 domain-containing protein</fullName>
    </submittedName>
</protein>
<evidence type="ECO:0000256" key="1">
    <source>
        <dbReference type="SAM" id="MobiDB-lite"/>
    </source>
</evidence>
<feature type="compositionally biased region" description="Basic and acidic residues" evidence="1">
    <location>
        <begin position="376"/>
        <end position="404"/>
    </location>
</feature>
<evidence type="ECO:0000256" key="2">
    <source>
        <dbReference type="SAM" id="Phobius"/>
    </source>
</evidence>
<evidence type="ECO:0000313" key="4">
    <source>
        <dbReference type="Proteomes" id="UP000727056"/>
    </source>
</evidence>
<keyword evidence="2" id="KW-1133">Transmembrane helix</keyword>
<name>A0ABX1C2P8_9ACTN</name>
<organism evidence="3 4">
    <name type="scientific">Streptomyces bohaiensis</name>
    <dbReference type="NCBI Taxonomy" id="1431344"/>
    <lineage>
        <taxon>Bacteria</taxon>
        <taxon>Bacillati</taxon>
        <taxon>Actinomycetota</taxon>
        <taxon>Actinomycetes</taxon>
        <taxon>Kitasatosporales</taxon>
        <taxon>Streptomycetaceae</taxon>
        <taxon>Streptomyces</taxon>
    </lineage>
</organism>
<dbReference type="EMBL" id="JAAVJC010000002">
    <property type="protein sequence ID" value="NJQ13516.1"/>
    <property type="molecule type" value="Genomic_DNA"/>
</dbReference>
<dbReference type="RefSeq" id="WP_168086352.1">
    <property type="nucleotide sequence ID" value="NZ_JAAVJC010000002.1"/>
</dbReference>